<comment type="subcellular location">
    <subcellularLocation>
        <location evidence="1">Membrane</location>
    </subcellularLocation>
</comment>
<dbReference type="Pfam" id="PF13664">
    <property type="entry name" value="DUF4149"/>
    <property type="match status" value="1"/>
</dbReference>
<dbReference type="STRING" id="267212.GCA_001063965_00403"/>
<dbReference type="RefSeq" id="WP_007341933.1">
    <property type="nucleotide sequence ID" value="NZ_GL878494.1"/>
</dbReference>
<feature type="transmembrane region" description="Helical" evidence="5">
    <location>
        <begin position="38"/>
        <end position="59"/>
    </location>
</feature>
<evidence type="ECO:0000256" key="3">
    <source>
        <dbReference type="ARBA" id="ARBA00022989"/>
    </source>
</evidence>
<feature type="transmembrane region" description="Helical" evidence="5">
    <location>
        <begin position="80"/>
        <end position="100"/>
    </location>
</feature>
<dbReference type="HOGENOM" id="CLU_136732_0_0_4"/>
<feature type="transmembrane region" description="Helical" evidence="5">
    <location>
        <begin position="120"/>
        <end position="144"/>
    </location>
</feature>
<feature type="domain" description="TMEM205-like" evidence="6">
    <location>
        <begin position="7"/>
        <end position="104"/>
    </location>
</feature>
<evidence type="ECO:0000313" key="7">
    <source>
        <dbReference type="EMBL" id="EGF11373.1"/>
    </source>
</evidence>
<gene>
    <name evidence="7" type="ORF">HMPREF9123_0923</name>
</gene>
<name>F2BB19_9NEIS</name>
<accession>F2BB19</accession>
<protein>
    <recommendedName>
        <fullName evidence="6">TMEM205-like domain-containing protein</fullName>
    </recommendedName>
</protein>
<dbReference type="EMBL" id="AFAY01000019">
    <property type="protein sequence ID" value="EGF11373.1"/>
    <property type="molecule type" value="Genomic_DNA"/>
</dbReference>
<evidence type="ECO:0000256" key="2">
    <source>
        <dbReference type="ARBA" id="ARBA00022692"/>
    </source>
</evidence>
<evidence type="ECO:0000259" key="6">
    <source>
        <dbReference type="Pfam" id="PF13664"/>
    </source>
</evidence>
<sequence length="148" mass="15850">MNRLTALLTGAWLGMQIMAAYAAGILFERIGRQDAGDIAGVLFATVNYCGLAVWLLAWFATKNRRAHGFGRAERSIAPKFNLLLLALLAANQFLIAPVIAAHKAGTGNWLLSLAGGSFGIWHGTSSLIYLACGLIGAGLLLRYLSFNR</sequence>
<dbReference type="OrthoDB" id="5797290at2"/>
<keyword evidence="3 5" id="KW-1133">Transmembrane helix</keyword>
<evidence type="ECO:0000256" key="1">
    <source>
        <dbReference type="ARBA" id="ARBA00004370"/>
    </source>
</evidence>
<organism evidence="7 8">
    <name type="scientific">Neisseria bacilliformis ATCC BAA-1200</name>
    <dbReference type="NCBI Taxonomy" id="888742"/>
    <lineage>
        <taxon>Bacteria</taxon>
        <taxon>Pseudomonadati</taxon>
        <taxon>Pseudomonadota</taxon>
        <taxon>Betaproteobacteria</taxon>
        <taxon>Neisseriales</taxon>
        <taxon>Neisseriaceae</taxon>
        <taxon>Neisseria</taxon>
    </lineage>
</organism>
<comment type="caution">
    <text evidence="7">The sequence shown here is derived from an EMBL/GenBank/DDBJ whole genome shotgun (WGS) entry which is preliminary data.</text>
</comment>
<keyword evidence="4 5" id="KW-0472">Membrane</keyword>
<reference evidence="7 8" key="1">
    <citation type="submission" date="2011-02" db="EMBL/GenBank/DDBJ databases">
        <authorList>
            <person name="Muzny D."/>
            <person name="Qin X."/>
            <person name="Deng J."/>
            <person name="Jiang H."/>
            <person name="Liu Y."/>
            <person name="Qu J."/>
            <person name="Song X.-Z."/>
            <person name="Zhang L."/>
            <person name="Thornton R."/>
            <person name="Coyle M."/>
            <person name="Francisco L."/>
            <person name="Jackson L."/>
            <person name="Javaid M."/>
            <person name="Korchina V."/>
            <person name="Kovar C."/>
            <person name="Mata R."/>
            <person name="Mathew T."/>
            <person name="Ngo R."/>
            <person name="Nguyen L."/>
            <person name="Nguyen N."/>
            <person name="Okwuonu G."/>
            <person name="Ongeri F."/>
            <person name="Pham C."/>
            <person name="Simmons D."/>
            <person name="Wilczek-Boney K."/>
            <person name="Hale W."/>
            <person name="Jakkamsetti A."/>
            <person name="Pham P."/>
            <person name="Ruth R."/>
            <person name="San Lucas F."/>
            <person name="Warren J."/>
            <person name="Zhang J."/>
            <person name="Zhao Z."/>
            <person name="Zhou C."/>
            <person name="Zhu D."/>
            <person name="Lee S."/>
            <person name="Bess C."/>
            <person name="Blankenburg K."/>
            <person name="Forbes L."/>
            <person name="Fu Q."/>
            <person name="Gubbala S."/>
            <person name="Hirani K."/>
            <person name="Jayaseelan J.C."/>
            <person name="Lara F."/>
            <person name="Munidasa M."/>
            <person name="Palculict T."/>
            <person name="Patil S."/>
            <person name="Pu L.-L."/>
            <person name="Saada N."/>
            <person name="Tang L."/>
            <person name="Weissenberger G."/>
            <person name="Zhu Y."/>
            <person name="Hemphill L."/>
            <person name="Shang Y."/>
            <person name="Youmans B."/>
            <person name="Ayvaz T."/>
            <person name="Ross M."/>
            <person name="Santibanez J."/>
            <person name="Aqrawi P."/>
            <person name="Gross S."/>
            <person name="Joshi V."/>
            <person name="Fowler G."/>
            <person name="Nazareth L."/>
            <person name="Reid J."/>
            <person name="Worley K."/>
            <person name="Petrosino J."/>
            <person name="Highlander S."/>
            <person name="Gibbs R."/>
        </authorList>
    </citation>
    <scope>NUCLEOTIDE SEQUENCE [LARGE SCALE GENOMIC DNA]</scope>
    <source>
        <strain evidence="7 8">ATCC BAA-1200</strain>
    </source>
</reference>
<dbReference type="GO" id="GO:0016020">
    <property type="term" value="C:membrane"/>
    <property type="evidence" value="ECO:0007669"/>
    <property type="project" value="UniProtKB-SubCell"/>
</dbReference>
<dbReference type="Proteomes" id="UP000004105">
    <property type="component" value="Unassembled WGS sequence"/>
</dbReference>
<proteinExistence type="predicted"/>
<evidence type="ECO:0000256" key="5">
    <source>
        <dbReference type="SAM" id="Phobius"/>
    </source>
</evidence>
<dbReference type="AlphaFoldDB" id="F2BB19"/>
<evidence type="ECO:0000256" key="4">
    <source>
        <dbReference type="ARBA" id="ARBA00023136"/>
    </source>
</evidence>
<evidence type="ECO:0000313" key="8">
    <source>
        <dbReference type="Proteomes" id="UP000004105"/>
    </source>
</evidence>
<keyword evidence="8" id="KW-1185">Reference proteome</keyword>
<keyword evidence="2 5" id="KW-0812">Transmembrane</keyword>
<dbReference type="InterPro" id="IPR025423">
    <property type="entry name" value="TMEM205-like"/>
</dbReference>